<feature type="domain" description="Cytochrome c" evidence="8">
    <location>
        <begin position="36"/>
        <end position="131"/>
    </location>
</feature>
<feature type="chain" id="PRO_5028989564" evidence="7">
    <location>
        <begin position="25"/>
        <end position="266"/>
    </location>
</feature>
<keyword evidence="4" id="KW-0249">Electron transport</keyword>
<dbReference type="Gene3D" id="1.10.760.10">
    <property type="entry name" value="Cytochrome c-like domain"/>
    <property type="match status" value="2"/>
</dbReference>
<dbReference type="GO" id="GO:0009055">
    <property type="term" value="F:electron transfer activity"/>
    <property type="evidence" value="ECO:0007669"/>
    <property type="project" value="InterPro"/>
</dbReference>
<dbReference type="Proteomes" id="UP000515804">
    <property type="component" value="Chromosome"/>
</dbReference>
<dbReference type="EMBL" id="CP060719">
    <property type="protein sequence ID" value="QNN69044.1"/>
    <property type="molecule type" value="Genomic_DNA"/>
</dbReference>
<keyword evidence="1" id="KW-0813">Transport</keyword>
<dbReference type="AlphaFoldDB" id="A0A7G9SMG9"/>
<dbReference type="PROSITE" id="PS51257">
    <property type="entry name" value="PROKAR_LIPOPROTEIN"/>
    <property type="match status" value="1"/>
</dbReference>
<evidence type="ECO:0000256" key="2">
    <source>
        <dbReference type="ARBA" id="ARBA00022617"/>
    </source>
</evidence>
<gene>
    <name evidence="9" type="ORF">H9L16_10005</name>
</gene>
<keyword evidence="5 6" id="KW-0408">Iron</keyword>
<keyword evidence="2 6" id="KW-0349">Heme</keyword>
<evidence type="ECO:0000256" key="4">
    <source>
        <dbReference type="ARBA" id="ARBA00022982"/>
    </source>
</evidence>
<proteinExistence type="predicted"/>
<evidence type="ECO:0000256" key="6">
    <source>
        <dbReference type="PROSITE-ProRule" id="PRU00433"/>
    </source>
</evidence>
<evidence type="ECO:0000256" key="1">
    <source>
        <dbReference type="ARBA" id="ARBA00022448"/>
    </source>
</evidence>
<dbReference type="GO" id="GO:0046872">
    <property type="term" value="F:metal ion binding"/>
    <property type="evidence" value="ECO:0007669"/>
    <property type="project" value="UniProtKB-KW"/>
</dbReference>
<keyword evidence="3 6" id="KW-0479">Metal-binding</keyword>
<sequence>MRHLVIVVLILLAGCGQSPSPAPAAPVAKVEAEAKGDPVEGLRVATRLGCNACHEKNGAGGVFMENPMVGRVVAPNLTERRRLYDDAAFAALLHEGKTHDGHPPLGMPIHMFQYLSHGEVRDVTAWLRSLPEVSTPLPKTEYTPAIAKAIADGTLPYLDDVKADPGNVPPATRPVEPLALGKYLAMTTCTECHGRDLNGWGPEDDSPSLVVAKAYTAEKFARLMKTGEIATGGKSKTGMMSEVAAYRFSVLTDAEVAALKLYLDSR</sequence>
<keyword evidence="7" id="KW-0732">Signal</keyword>
<reference evidence="9 10" key="1">
    <citation type="submission" date="2020-08" db="EMBL/GenBank/DDBJ databases">
        <title>Genome sequence of Thermomonas carbonis KCTC 42013T.</title>
        <authorList>
            <person name="Hyun D.-W."/>
            <person name="Bae J.-W."/>
        </authorList>
    </citation>
    <scope>NUCLEOTIDE SEQUENCE [LARGE SCALE GENOMIC DNA]</scope>
    <source>
        <strain evidence="9 10">KCTC 42013</strain>
    </source>
</reference>
<name>A0A7G9SMG9_9GAMM</name>
<evidence type="ECO:0000259" key="8">
    <source>
        <dbReference type="PROSITE" id="PS51007"/>
    </source>
</evidence>
<accession>A0A7G9SMG9</accession>
<dbReference type="PROSITE" id="PS51007">
    <property type="entry name" value="CYTC"/>
    <property type="match status" value="2"/>
</dbReference>
<evidence type="ECO:0000256" key="3">
    <source>
        <dbReference type="ARBA" id="ARBA00022723"/>
    </source>
</evidence>
<evidence type="ECO:0000256" key="5">
    <source>
        <dbReference type="ARBA" id="ARBA00023004"/>
    </source>
</evidence>
<dbReference type="GO" id="GO:0020037">
    <property type="term" value="F:heme binding"/>
    <property type="evidence" value="ECO:0007669"/>
    <property type="project" value="InterPro"/>
</dbReference>
<evidence type="ECO:0000256" key="7">
    <source>
        <dbReference type="SAM" id="SignalP"/>
    </source>
</evidence>
<dbReference type="RefSeq" id="WP_187551567.1">
    <property type="nucleotide sequence ID" value="NZ_BMZL01000002.1"/>
</dbReference>
<dbReference type="KEGG" id="tcn:H9L16_10005"/>
<feature type="signal peptide" evidence="7">
    <location>
        <begin position="1"/>
        <end position="24"/>
    </location>
</feature>
<dbReference type="Pfam" id="PF00034">
    <property type="entry name" value="Cytochrom_C"/>
    <property type="match status" value="2"/>
</dbReference>
<organism evidence="9 10">
    <name type="scientific">Thermomonas carbonis</name>
    <dbReference type="NCBI Taxonomy" id="1463158"/>
    <lineage>
        <taxon>Bacteria</taxon>
        <taxon>Pseudomonadati</taxon>
        <taxon>Pseudomonadota</taxon>
        <taxon>Gammaproteobacteria</taxon>
        <taxon>Lysobacterales</taxon>
        <taxon>Lysobacteraceae</taxon>
        <taxon>Thermomonas</taxon>
    </lineage>
</organism>
<dbReference type="InterPro" id="IPR051811">
    <property type="entry name" value="Cytochrome_c550/c551-like"/>
</dbReference>
<dbReference type="SUPFAM" id="SSF46626">
    <property type="entry name" value="Cytochrome c"/>
    <property type="match status" value="2"/>
</dbReference>
<dbReference type="PANTHER" id="PTHR37823">
    <property type="entry name" value="CYTOCHROME C-553-LIKE"/>
    <property type="match status" value="1"/>
</dbReference>
<evidence type="ECO:0000313" key="10">
    <source>
        <dbReference type="Proteomes" id="UP000515804"/>
    </source>
</evidence>
<dbReference type="PANTHER" id="PTHR37823:SF1">
    <property type="entry name" value="CYTOCHROME C-553-LIKE"/>
    <property type="match status" value="1"/>
</dbReference>
<dbReference type="InterPro" id="IPR036909">
    <property type="entry name" value="Cyt_c-like_dom_sf"/>
</dbReference>
<feature type="domain" description="Cytochrome c" evidence="8">
    <location>
        <begin position="176"/>
        <end position="266"/>
    </location>
</feature>
<keyword evidence="10" id="KW-1185">Reference proteome</keyword>
<protein>
    <submittedName>
        <fullName evidence="9">Cytochrome c</fullName>
    </submittedName>
</protein>
<dbReference type="InterPro" id="IPR009056">
    <property type="entry name" value="Cyt_c-like_dom"/>
</dbReference>
<evidence type="ECO:0000313" key="9">
    <source>
        <dbReference type="EMBL" id="QNN69044.1"/>
    </source>
</evidence>